<comment type="caution">
    <text evidence="7">The sequence shown here is derived from an EMBL/GenBank/DDBJ whole genome shotgun (WGS) entry which is preliminary data.</text>
</comment>
<dbReference type="AlphaFoldDB" id="A0A0G1B9U1"/>
<feature type="domain" description="Glycoside hydrolase family 42 N-terminal" evidence="6">
    <location>
        <begin position="49"/>
        <end position="160"/>
    </location>
</feature>
<dbReference type="InterPro" id="IPR003476">
    <property type="entry name" value="Glyco_hydro_42"/>
</dbReference>
<evidence type="ECO:0000313" key="7">
    <source>
        <dbReference type="EMBL" id="KKS70115.1"/>
    </source>
</evidence>
<name>A0A0G1B9U1_9BACT</name>
<keyword evidence="1" id="KW-0479">Metal-binding</keyword>
<dbReference type="GO" id="GO:0004565">
    <property type="term" value="F:beta-galactosidase activity"/>
    <property type="evidence" value="ECO:0007669"/>
    <property type="project" value="InterPro"/>
</dbReference>
<evidence type="ECO:0000313" key="8">
    <source>
        <dbReference type="Proteomes" id="UP000033867"/>
    </source>
</evidence>
<keyword evidence="3" id="KW-0862">Zinc</keyword>
<dbReference type="InterPro" id="IPR013529">
    <property type="entry name" value="Glyco_hydro_42_N"/>
</dbReference>
<dbReference type="Gene3D" id="3.20.20.80">
    <property type="entry name" value="Glycosidases"/>
    <property type="match status" value="1"/>
</dbReference>
<dbReference type="Pfam" id="PF02449">
    <property type="entry name" value="Glyco_hydro_42"/>
    <property type="match status" value="1"/>
</dbReference>
<sequence>MKLLGYTLATILLIALALWIVFWSYSHKTYDVGYGISFSPDHATSLGLDWRQAYQAMLTDLHPNYIRIAAMWSDIESEEGTYDFSNVDWMMEEAATYNVKVMLVVGQKAPRWPECHVPAWVNGIEQESYRTKLLAYVRTVVERYQDHPALELWQVENEAFIRFAFGDCARFDQEAVYSELALVQHLDPDRKIVMTDSGELASWRRPSKLGDVLGTTLYRRVRTPGGMIFSYKWLPAGFYRLKAALWDKPHDQFVVSELQAEPWFTDSTPLDTTIEDMEQTMNPVFLADNISYASRIGASRVYFWGVEWWYFMKTQKDDNRYWALIQDTLQPKK</sequence>
<feature type="transmembrane region" description="Helical" evidence="5">
    <location>
        <begin position="6"/>
        <end position="25"/>
    </location>
</feature>
<protein>
    <recommendedName>
        <fullName evidence="6">Glycoside hydrolase family 42 N-terminal domain-containing protein</fullName>
    </recommendedName>
</protein>
<evidence type="ECO:0000256" key="5">
    <source>
        <dbReference type="SAM" id="Phobius"/>
    </source>
</evidence>
<dbReference type="InterPro" id="IPR017853">
    <property type="entry name" value="GH"/>
</dbReference>
<keyword evidence="5" id="KW-1133">Transmembrane helix</keyword>
<dbReference type="GO" id="GO:0005975">
    <property type="term" value="P:carbohydrate metabolic process"/>
    <property type="evidence" value="ECO:0007669"/>
    <property type="project" value="InterPro"/>
</dbReference>
<dbReference type="PANTHER" id="PTHR36447:SF2">
    <property type="entry name" value="BETA-GALACTOSIDASE YESZ"/>
    <property type="match status" value="1"/>
</dbReference>
<evidence type="ECO:0000256" key="3">
    <source>
        <dbReference type="ARBA" id="ARBA00022833"/>
    </source>
</evidence>
<gene>
    <name evidence="7" type="ORF">UV42_C0068G0002</name>
</gene>
<evidence type="ECO:0000259" key="6">
    <source>
        <dbReference type="Pfam" id="PF02449"/>
    </source>
</evidence>
<dbReference type="EMBL" id="LCEK01000068">
    <property type="protein sequence ID" value="KKS70115.1"/>
    <property type="molecule type" value="Genomic_DNA"/>
</dbReference>
<evidence type="ECO:0000256" key="1">
    <source>
        <dbReference type="ARBA" id="ARBA00022723"/>
    </source>
</evidence>
<keyword evidence="5" id="KW-0472">Membrane</keyword>
<keyword evidence="2" id="KW-0378">Hydrolase</keyword>
<keyword evidence="5" id="KW-0812">Transmembrane</keyword>
<evidence type="ECO:0000256" key="2">
    <source>
        <dbReference type="ARBA" id="ARBA00022801"/>
    </source>
</evidence>
<dbReference type="Proteomes" id="UP000033867">
    <property type="component" value="Unassembled WGS sequence"/>
</dbReference>
<dbReference type="SUPFAM" id="SSF51445">
    <property type="entry name" value="(Trans)glycosidases"/>
    <property type="match status" value="1"/>
</dbReference>
<reference evidence="7 8" key="1">
    <citation type="journal article" date="2015" name="Nature">
        <title>rRNA introns, odd ribosomes, and small enigmatic genomes across a large radiation of phyla.</title>
        <authorList>
            <person name="Brown C.T."/>
            <person name="Hug L.A."/>
            <person name="Thomas B.C."/>
            <person name="Sharon I."/>
            <person name="Castelle C.J."/>
            <person name="Singh A."/>
            <person name="Wilkins M.J."/>
            <person name="Williams K.H."/>
            <person name="Banfield J.F."/>
        </authorList>
    </citation>
    <scope>NUCLEOTIDE SEQUENCE [LARGE SCALE GENOMIC DNA]</scope>
</reference>
<dbReference type="GO" id="GO:0009341">
    <property type="term" value="C:beta-galactosidase complex"/>
    <property type="evidence" value="ECO:0007669"/>
    <property type="project" value="InterPro"/>
</dbReference>
<dbReference type="GO" id="GO:0046872">
    <property type="term" value="F:metal ion binding"/>
    <property type="evidence" value="ECO:0007669"/>
    <property type="project" value="UniProtKB-KW"/>
</dbReference>
<accession>A0A0G1B9U1</accession>
<keyword evidence="4" id="KW-0326">Glycosidase</keyword>
<proteinExistence type="predicted"/>
<organism evidence="7 8">
    <name type="scientific">Candidatus Magasanikbacteria bacterium GW2011_GWE2_42_7</name>
    <dbReference type="NCBI Taxonomy" id="1619052"/>
    <lineage>
        <taxon>Bacteria</taxon>
        <taxon>Candidatus Magasanikiibacteriota</taxon>
    </lineage>
</organism>
<dbReference type="PANTHER" id="PTHR36447">
    <property type="entry name" value="BETA-GALACTOSIDASE GANA"/>
    <property type="match status" value="1"/>
</dbReference>
<evidence type="ECO:0000256" key="4">
    <source>
        <dbReference type="ARBA" id="ARBA00023295"/>
    </source>
</evidence>